<evidence type="ECO:0000256" key="5">
    <source>
        <dbReference type="SAM" id="MobiDB-lite"/>
    </source>
</evidence>
<dbReference type="EMBL" id="CAMAPF010000027">
    <property type="protein sequence ID" value="CAH9074787.1"/>
    <property type="molecule type" value="Genomic_DNA"/>
</dbReference>
<comment type="caution">
    <text evidence="7">The sequence shown here is derived from an EMBL/GenBank/DDBJ whole genome shotgun (WGS) entry which is preliminary data.</text>
</comment>
<evidence type="ECO:0000313" key="8">
    <source>
        <dbReference type="EMBL" id="CAH9139521.1"/>
    </source>
</evidence>
<organism evidence="7 9">
    <name type="scientific">Cuscuta epithymum</name>
    <dbReference type="NCBI Taxonomy" id="186058"/>
    <lineage>
        <taxon>Eukaryota</taxon>
        <taxon>Viridiplantae</taxon>
        <taxon>Streptophyta</taxon>
        <taxon>Embryophyta</taxon>
        <taxon>Tracheophyta</taxon>
        <taxon>Spermatophyta</taxon>
        <taxon>Magnoliopsida</taxon>
        <taxon>eudicotyledons</taxon>
        <taxon>Gunneridae</taxon>
        <taxon>Pentapetalae</taxon>
        <taxon>asterids</taxon>
        <taxon>lamiids</taxon>
        <taxon>Solanales</taxon>
        <taxon>Convolvulaceae</taxon>
        <taxon>Cuscuteae</taxon>
        <taxon>Cuscuta</taxon>
        <taxon>Cuscuta subgen. Cuscuta</taxon>
    </lineage>
</organism>
<dbReference type="PANTHER" id="PTHR34118:SF6">
    <property type="entry name" value="PROTEIN CONSERVED ONLY IN THE GREEN LINEAGE 160, CHLOROPLASTIC"/>
    <property type="match status" value="1"/>
</dbReference>
<accession>A0AAV0CHI7</accession>
<comment type="subcellular location">
    <subcellularLocation>
        <location evidence="1">Membrane</location>
        <topology evidence="1">Multi-pass membrane protein</topology>
    </subcellularLocation>
</comment>
<dbReference type="InterPro" id="IPR056309">
    <property type="entry name" value="CGL160/ATPI_dom"/>
</dbReference>
<evidence type="ECO:0000259" key="6">
    <source>
        <dbReference type="Pfam" id="PF24763"/>
    </source>
</evidence>
<keyword evidence="9" id="KW-1185">Reference proteome</keyword>
<keyword evidence="2" id="KW-0812">Transmembrane</keyword>
<reference evidence="7" key="1">
    <citation type="submission" date="2022-07" db="EMBL/GenBank/DDBJ databases">
        <authorList>
            <person name="Macas J."/>
            <person name="Novak P."/>
            <person name="Neumann P."/>
        </authorList>
    </citation>
    <scope>NUCLEOTIDE SEQUENCE</scope>
</reference>
<dbReference type="EMBL" id="CAMAPF010001016">
    <property type="protein sequence ID" value="CAH9139521.1"/>
    <property type="molecule type" value="Genomic_DNA"/>
</dbReference>
<sequence length="335" mass="37117">MAALNCYLSVTAVTTPTSQPRPEQKQSKIILPMKSEKLSPGATQGGYGGPSTTTTRRMSLGVDEDPLTSDDFMWNKEFMGHMNKFIQDPSENGCNDSANCSKKETSGYLSINRVLNLDNLEVDLSKELLTSPSKSLLGEKAQETQNGNHTYHRWRPTPTSHEQEKWDRATKAAIGGSDVMLRELRRPNEDPKVMAAQSIEEYLKLKNKLQLLTLGIGNIGVLSAYVSYSPEIAASYGVGLLGSLAYMRMLGNSVESIQPQGPQAIIKGAIGQPRLLVPLVLVMIYNRWNRIVVPEYGFVHLELIPMLVGFFTYKMATFIQAIDDVMSVGKKTRQL</sequence>
<dbReference type="PANTHER" id="PTHR34118">
    <property type="entry name" value="NF-KAPPA-B INHIBITOR-LIKE PROTEIN-RELATED"/>
    <property type="match status" value="1"/>
</dbReference>
<evidence type="ECO:0000256" key="1">
    <source>
        <dbReference type="ARBA" id="ARBA00004141"/>
    </source>
</evidence>
<gene>
    <name evidence="8" type="ORF">CEPIT_LOCUS37648</name>
    <name evidence="7" type="ORF">CEPIT_LOCUS5159</name>
</gene>
<evidence type="ECO:0000313" key="9">
    <source>
        <dbReference type="Proteomes" id="UP001152523"/>
    </source>
</evidence>
<evidence type="ECO:0000256" key="3">
    <source>
        <dbReference type="ARBA" id="ARBA00022989"/>
    </source>
</evidence>
<proteinExistence type="predicted"/>
<feature type="region of interest" description="Disordered" evidence="5">
    <location>
        <begin position="15"/>
        <end position="63"/>
    </location>
</feature>
<dbReference type="GO" id="GO:0016020">
    <property type="term" value="C:membrane"/>
    <property type="evidence" value="ECO:0007669"/>
    <property type="project" value="UniProtKB-SubCell"/>
</dbReference>
<feature type="region of interest" description="Disordered" evidence="5">
    <location>
        <begin position="143"/>
        <end position="163"/>
    </location>
</feature>
<dbReference type="Pfam" id="PF24763">
    <property type="entry name" value="CGL160_C"/>
    <property type="match status" value="1"/>
</dbReference>
<dbReference type="Proteomes" id="UP001152523">
    <property type="component" value="Unassembled WGS sequence"/>
</dbReference>
<dbReference type="AlphaFoldDB" id="A0AAV0CHI7"/>
<evidence type="ECO:0000313" key="7">
    <source>
        <dbReference type="EMBL" id="CAH9074787.1"/>
    </source>
</evidence>
<name>A0AAV0CHI7_9ASTE</name>
<feature type="domain" description="CGL160/ATPI" evidence="6">
    <location>
        <begin position="190"/>
        <end position="322"/>
    </location>
</feature>
<protein>
    <recommendedName>
        <fullName evidence="6">CGL160/ATPI domain-containing protein</fullName>
    </recommendedName>
</protein>
<keyword evidence="4" id="KW-0472">Membrane</keyword>
<evidence type="ECO:0000256" key="4">
    <source>
        <dbReference type="ARBA" id="ARBA00023136"/>
    </source>
</evidence>
<evidence type="ECO:0000256" key="2">
    <source>
        <dbReference type="ARBA" id="ARBA00022692"/>
    </source>
</evidence>
<keyword evidence="3" id="KW-1133">Transmembrane helix</keyword>